<feature type="transmembrane region" description="Helical" evidence="8">
    <location>
        <begin position="131"/>
        <end position="149"/>
    </location>
</feature>
<dbReference type="AlphaFoldDB" id="A0A840UQP6"/>
<evidence type="ECO:0000256" key="4">
    <source>
        <dbReference type="ARBA" id="ARBA00022692"/>
    </source>
</evidence>
<dbReference type="GO" id="GO:0008360">
    <property type="term" value="P:regulation of cell shape"/>
    <property type="evidence" value="ECO:0007669"/>
    <property type="project" value="UniProtKB-KW"/>
</dbReference>
<evidence type="ECO:0000313" key="10">
    <source>
        <dbReference type="Proteomes" id="UP000559117"/>
    </source>
</evidence>
<dbReference type="NCBIfam" id="TIGR03426">
    <property type="entry name" value="shape_MreD"/>
    <property type="match status" value="1"/>
</dbReference>
<dbReference type="PIRSF" id="PIRSF037497">
    <property type="entry name" value="MreD_Clostridium/Treponema_prd"/>
    <property type="match status" value="1"/>
</dbReference>
<dbReference type="InterPro" id="IPR007227">
    <property type="entry name" value="Cell_shape_determining_MreD"/>
</dbReference>
<comment type="similarity">
    <text evidence="2">Belongs to the MreD family.</text>
</comment>
<evidence type="ECO:0000256" key="6">
    <source>
        <dbReference type="ARBA" id="ARBA00022989"/>
    </source>
</evidence>
<comment type="caution">
    <text evidence="9">The sequence shown here is derived from an EMBL/GenBank/DDBJ whole genome shotgun (WGS) entry which is preliminary data.</text>
</comment>
<accession>A0A840UQP6</accession>
<dbReference type="GO" id="GO:0005886">
    <property type="term" value="C:plasma membrane"/>
    <property type="evidence" value="ECO:0007669"/>
    <property type="project" value="UniProtKB-SubCell"/>
</dbReference>
<dbReference type="EMBL" id="JACHFH010000031">
    <property type="protein sequence ID" value="MBB5337038.1"/>
    <property type="molecule type" value="Genomic_DNA"/>
</dbReference>
<name>A0A840UQP6_9FIRM</name>
<dbReference type="Gene3D" id="1.10.1760.20">
    <property type="match status" value="1"/>
</dbReference>
<dbReference type="InterPro" id="IPR017225">
    <property type="entry name" value="Cell_shape_determin_MreD_prd"/>
</dbReference>
<gene>
    <name evidence="9" type="ORF">HNR32_002194</name>
</gene>
<evidence type="ECO:0000256" key="3">
    <source>
        <dbReference type="ARBA" id="ARBA00022475"/>
    </source>
</evidence>
<evidence type="ECO:0000256" key="7">
    <source>
        <dbReference type="ARBA" id="ARBA00023136"/>
    </source>
</evidence>
<sequence length="163" mass="18254">MKKAFAWILVFLVVYILQSSLLYAISFEGSNADLLLLLTTSIALTHGFKRGAFAGFCGGLLQDIASGAFLGFNTLSKMIIGFCFGLMIDRIYEGKILLPLVSSVAATVANYIILTIIIFLLGYNVDIRQNIYKLLLFPIIYNLIFSYFVHKLVCWLKNKSFDN</sequence>
<protein>
    <submittedName>
        <fullName evidence="9">Rod shape-determining protein MreD</fullName>
    </submittedName>
</protein>
<evidence type="ECO:0000256" key="1">
    <source>
        <dbReference type="ARBA" id="ARBA00004651"/>
    </source>
</evidence>
<dbReference type="Proteomes" id="UP000559117">
    <property type="component" value="Unassembled WGS sequence"/>
</dbReference>
<organism evidence="9 10">
    <name type="scientific">Pectinatus brassicae</name>
    <dbReference type="NCBI Taxonomy" id="862415"/>
    <lineage>
        <taxon>Bacteria</taxon>
        <taxon>Bacillati</taxon>
        <taxon>Bacillota</taxon>
        <taxon>Negativicutes</taxon>
        <taxon>Selenomonadales</taxon>
        <taxon>Selenomonadaceae</taxon>
        <taxon>Pectinatus</taxon>
    </lineage>
</organism>
<proteinExistence type="inferred from homology"/>
<dbReference type="RefSeq" id="WP_183862530.1">
    <property type="nucleotide sequence ID" value="NZ_JACHFH010000031.1"/>
</dbReference>
<keyword evidence="10" id="KW-1185">Reference proteome</keyword>
<evidence type="ECO:0000256" key="2">
    <source>
        <dbReference type="ARBA" id="ARBA00007776"/>
    </source>
</evidence>
<reference evidence="9 10" key="1">
    <citation type="submission" date="2020-08" db="EMBL/GenBank/DDBJ databases">
        <title>Genomic Encyclopedia of Type Strains, Phase IV (KMG-IV): sequencing the most valuable type-strain genomes for metagenomic binning, comparative biology and taxonomic classification.</title>
        <authorList>
            <person name="Goeker M."/>
        </authorList>
    </citation>
    <scope>NUCLEOTIDE SEQUENCE [LARGE SCALE GENOMIC DNA]</scope>
    <source>
        <strain evidence="9 10">DSM 24661</strain>
    </source>
</reference>
<evidence type="ECO:0000313" key="9">
    <source>
        <dbReference type="EMBL" id="MBB5337038.1"/>
    </source>
</evidence>
<keyword evidence="5" id="KW-0133">Cell shape</keyword>
<keyword evidence="7 8" id="KW-0472">Membrane</keyword>
<feature type="transmembrane region" description="Helical" evidence="8">
    <location>
        <begin position="68"/>
        <end position="88"/>
    </location>
</feature>
<comment type="subcellular location">
    <subcellularLocation>
        <location evidence="1">Cell membrane</location>
        <topology evidence="1">Multi-pass membrane protein</topology>
    </subcellularLocation>
</comment>
<keyword evidence="6 8" id="KW-1133">Transmembrane helix</keyword>
<dbReference type="Pfam" id="PF04093">
    <property type="entry name" value="MreD"/>
    <property type="match status" value="1"/>
</dbReference>
<evidence type="ECO:0000256" key="8">
    <source>
        <dbReference type="SAM" id="Phobius"/>
    </source>
</evidence>
<feature type="transmembrane region" description="Helical" evidence="8">
    <location>
        <begin position="100"/>
        <end position="125"/>
    </location>
</feature>
<keyword evidence="3" id="KW-1003">Cell membrane</keyword>
<evidence type="ECO:0000256" key="5">
    <source>
        <dbReference type="ARBA" id="ARBA00022960"/>
    </source>
</evidence>
<keyword evidence="4 8" id="KW-0812">Transmembrane</keyword>